<organism evidence="11 12">
    <name type="scientific">Coccomyxa subellipsoidea</name>
    <dbReference type="NCBI Taxonomy" id="248742"/>
    <lineage>
        <taxon>Eukaryota</taxon>
        <taxon>Viridiplantae</taxon>
        <taxon>Chlorophyta</taxon>
        <taxon>core chlorophytes</taxon>
        <taxon>Trebouxiophyceae</taxon>
        <taxon>Trebouxiophyceae incertae sedis</taxon>
        <taxon>Coccomyxaceae</taxon>
        <taxon>Coccomyxa</taxon>
    </lineage>
</organism>
<comment type="caution">
    <text evidence="10">Lacks conserved residue(s) required for the propagation of feature annotation.</text>
</comment>
<dbReference type="PANTHER" id="PTHR12413:SF2">
    <property type="entry name" value="DOLICHYL PYROPHOSPHATE GLC1MAN9GLCNAC2 ALPHA-1,3-GLUCOSYLTRANSFERASE-RELATED"/>
    <property type="match status" value="1"/>
</dbReference>
<protein>
    <recommendedName>
        <fullName evidence="10">Alpha-1,3-glucosyltransferase</fullName>
        <ecNumber evidence="10">2.4.1.-</ecNumber>
    </recommendedName>
</protein>
<evidence type="ECO:0000256" key="5">
    <source>
        <dbReference type="ARBA" id="ARBA00022679"/>
    </source>
</evidence>
<dbReference type="Proteomes" id="UP001491310">
    <property type="component" value="Unassembled WGS sequence"/>
</dbReference>
<evidence type="ECO:0000256" key="1">
    <source>
        <dbReference type="ARBA" id="ARBA00004477"/>
    </source>
</evidence>
<evidence type="ECO:0000256" key="2">
    <source>
        <dbReference type="ARBA" id="ARBA00004922"/>
    </source>
</evidence>
<keyword evidence="12" id="KW-1185">Reference proteome</keyword>
<reference evidence="11 12" key="1">
    <citation type="journal article" date="2024" name="Nat. Commun.">
        <title>Phylogenomics reveals the evolutionary origins of lichenization in chlorophyte algae.</title>
        <authorList>
            <person name="Puginier C."/>
            <person name="Libourel C."/>
            <person name="Otte J."/>
            <person name="Skaloud P."/>
            <person name="Haon M."/>
            <person name="Grisel S."/>
            <person name="Petersen M."/>
            <person name="Berrin J.G."/>
            <person name="Delaux P.M."/>
            <person name="Dal Grande F."/>
            <person name="Keller J."/>
        </authorList>
    </citation>
    <scope>NUCLEOTIDE SEQUENCE [LARGE SCALE GENOMIC DNA]</scope>
    <source>
        <strain evidence="11 12">SAG 216-7</strain>
    </source>
</reference>
<evidence type="ECO:0000256" key="8">
    <source>
        <dbReference type="ARBA" id="ARBA00022989"/>
    </source>
</evidence>
<evidence type="ECO:0000256" key="3">
    <source>
        <dbReference type="ARBA" id="ARBA00008715"/>
    </source>
</evidence>
<keyword evidence="5 10" id="KW-0808">Transferase</keyword>
<comment type="subcellular location">
    <subcellularLocation>
        <location evidence="1 10">Endoplasmic reticulum membrane</location>
        <topology evidence="1 10">Multi-pass membrane protein</topology>
    </subcellularLocation>
</comment>
<comment type="caution">
    <text evidence="11">The sequence shown here is derived from an EMBL/GenBank/DDBJ whole genome shotgun (WGS) entry which is preliminary data.</text>
</comment>
<feature type="transmembrane region" description="Helical" evidence="10">
    <location>
        <begin position="158"/>
        <end position="178"/>
    </location>
</feature>
<keyword evidence="9 10" id="KW-0472">Membrane</keyword>
<feature type="transmembrane region" description="Helical" evidence="10">
    <location>
        <begin position="42"/>
        <end position="65"/>
    </location>
</feature>
<evidence type="ECO:0000256" key="7">
    <source>
        <dbReference type="ARBA" id="ARBA00022824"/>
    </source>
</evidence>
<gene>
    <name evidence="11" type="ORF">WJX75_001992</name>
</gene>
<evidence type="ECO:0000313" key="12">
    <source>
        <dbReference type="Proteomes" id="UP001491310"/>
    </source>
</evidence>
<evidence type="ECO:0000256" key="10">
    <source>
        <dbReference type="RuleBase" id="RU363110"/>
    </source>
</evidence>
<keyword evidence="7 10" id="KW-0256">Endoplasmic reticulum</keyword>
<dbReference type="EMBL" id="JALJOT010000007">
    <property type="protein sequence ID" value="KAK9908729.1"/>
    <property type="molecule type" value="Genomic_DNA"/>
</dbReference>
<evidence type="ECO:0000313" key="11">
    <source>
        <dbReference type="EMBL" id="KAK9908729.1"/>
    </source>
</evidence>
<name>A0ABR2YP21_9CHLO</name>
<evidence type="ECO:0000256" key="9">
    <source>
        <dbReference type="ARBA" id="ARBA00023136"/>
    </source>
</evidence>
<keyword evidence="4 10" id="KW-0328">Glycosyltransferase</keyword>
<evidence type="ECO:0000256" key="4">
    <source>
        <dbReference type="ARBA" id="ARBA00022676"/>
    </source>
</evidence>
<dbReference type="PANTHER" id="PTHR12413">
    <property type="entry name" value="DOLICHYL GLYCOSYLTRANSFERASE"/>
    <property type="match status" value="1"/>
</dbReference>
<comment type="pathway">
    <text evidence="2 10">Protein modification; protein glycosylation.</text>
</comment>
<comment type="similarity">
    <text evidence="3 10">Belongs to the ALG6/ALG8 glucosyltransferase family.</text>
</comment>
<proteinExistence type="inferred from homology"/>
<keyword evidence="8 10" id="KW-1133">Transmembrane helix</keyword>
<dbReference type="EC" id="2.4.1.-" evidence="10"/>
<evidence type="ECO:0000256" key="6">
    <source>
        <dbReference type="ARBA" id="ARBA00022692"/>
    </source>
</evidence>
<dbReference type="InterPro" id="IPR004856">
    <property type="entry name" value="Glyco_trans_ALG6/ALG8"/>
</dbReference>
<keyword evidence="6 10" id="KW-0812">Transmembrane</keyword>
<sequence length="256" mass="28297">MSICCTIAAASFGPFILSGQLEQVLGRLFPFNRGLMHHAYWAANMWAFYAAADIALALLLLRFGFPVEKAPSLMTGGLVQISNFAVLPDIGAGTTLVVVLLSMAPMLISVWRNPRPDAFASAAAYACICSFMAGYHVHEKAILTYILPLALDAWKSRAAARIYVMLTVTGHYALLPLLFTRNEYPLKVLLFGISSLASCGLLSEYLEEVEIDEELFGKLARRRWRSIMELLGWQRLIYLSGMVGVEMPPFLRGQAL</sequence>
<feature type="transmembrane region" description="Helical" evidence="10">
    <location>
        <begin position="86"/>
        <end position="112"/>
    </location>
</feature>
<dbReference type="Pfam" id="PF03155">
    <property type="entry name" value="Alg6_Alg8"/>
    <property type="match status" value="1"/>
</dbReference>
<feature type="transmembrane region" description="Helical" evidence="10">
    <location>
        <begin position="118"/>
        <end position="137"/>
    </location>
</feature>
<accession>A0ABR2YP21</accession>